<reference evidence="1 2" key="1">
    <citation type="journal article" date="2016" name="Mol. Biol. Evol.">
        <title>Comparative Genomics of Early-Diverging Mushroom-Forming Fungi Provides Insights into the Origins of Lignocellulose Decay Capabilities.</title>
        <authorList>
            <person name="Nagy L.G."/>
            <person name="Riley R."/>
            <person name="Tritt A."/>
            <person name="Adam C."/>
            <person name="Daum C."/>
            <person name="Floudas D."/>
            <person name="Sun H."/>
            <person name="Yadav J.S."/>
            <person name="Pangilinan J."/>
            <person name="Larsson K.H."/>
            <person name="Matsuura K."/>
            <person name="Barry K."/>
            <person name="Labutti K."/>
            <person name="Kuo R."/>
            <person name="Ohm R.A."/>
            <person name="Bhattacharya S.S."/>
            <person name="Shirouzu T."/>
            <person name="Yoshinaga Y."/>
            <person name="Martin F.M."/>
            <person name="Grigoriev I.V."/>
            <person name="Hibbett D.S."/>
        </authorList>
    </citation>
    <scope>NUCLEOTIDE SEQUENCE [LARGE SCALE GENOMIC DNA]</scope>
    <source>
        <strain evidence="1 2">L-15889</strain>
    </source>
</reference>
<protein>
    <submittedName>
        <fullName evidence="1">Uncharacterized protein</fullName>
    </submittedName>
</protein>
<dbReference type="Proteomes" id="UP000076727">
    <property type="component" value="Unassembled WGS sequence"/>
</dbReference>
<dbReference type="EMBL" id="KV429044">
    <property type="protein sequence ID" value="KZT71766.1"/>
    <property type="molecule type" value="Genomic_DNA"/>
</dbReference>
<name>A0A165SBD7_9APHY</name>
<evidence type="ECO:0000313" key="1">
    <source>
        <dbReference type="EMBL" id="KZT71766.1"/>
    </source>
</evidence>
<sequence>MSPSLVVHSTGFQSDSLPLVMLAGDAPAALLQEGDNVLMAEALRLLDETQGTIERQFHAELCPQYDELMRARQIITQCEASGVGLRPKHIEWVMKHRKRCLELKKTVTLFSSLERSRMTLKNRDVEPASDLSAEPPNFLYSSAGIVWPSSICFNGLGVASLVQFGGEDDMLVVPDEQSASLRIYNVSLDASYSASEDTLVNPYRQSYVSLEDMHLSNAEIDSIFLNNDTESAVNADLLVEVLVGAGALRPGVNY</sequence>
<dbReference type="AlphaFoldDB" id="A0A165SBD7"/>
<accession>A0A165SBD7</accession>
<proteinExistence type="predicted"/>
<keyword evidence="2" id="KW-1185">Reference proteome</keyword>
<evidence type="ECO:0000313" key="2">
    <source>
        <dbReference type="Proteomes" id="UP000076727"/>
    </source>
</evidence>
<organism evidence="1 2">
    <name type="scientific">Daedalea quercina L-15889</name>
    <dbReference type="NCBI Taxonomy" id="1314783"/>
    <lineage>
        <taxon>Eukaryota</taxon>
        <taxon>Fungi</taxon>
        <taxon>Dikarya</taxon>
        <taxon>Basidiomycota</taxon>
        <taxon>Agaricomycotina</taxon>
        <taxon>Agaricomycetes</taxon>
        <taxon>Polyporales</taxon>
        <taxon>Fomitopsis</taxon>
    </lineage>
</organism>
<gene>
    <name evidence="1" type="ORF">DAEQUDRAFT_763605</name>
</gene>